<proteinExistence type="predicted"/>
<evidence type="ECO:0000313" key="2">
    <source>
        <dbReference type="Proteomes" id="UP000827986"/>
    </source>
</evidence>
<keyword evidence="2" id="KW-1185">Reference proteome</keyword>
<sequence>MLAYPQPMRDPLPHSATLFQTLLFHKNRQNLTNSSSAHLGYSSFVSLNSSCFGAYCNILLYSLNLAQLSLEILFSLPVPIAYHLKGLSASPTELSVASAPTTQASGLSACFPIAKEQGLRSPAITACLLLS</sequence>
<evidence type="ECO:0000313" key="1">
    <source>
        <dbReference type="EMBL" id="KAH1185142.1"/>
    </source>
</evidence>
<protein>
    <submittedName>
        <fullName evidence="1">Uncharacterized protein</fullName>
    </submittedName>
</protein>
<reference evidence="1" key="1">
    <citation type="submission" date="2021-09" db="EMBL/GenBank/DDBJ databases">
        <title>The genome of Mauremys mutica provides insights into the evolution of semi-aquatic lifestyle.</title>
        <authorList>
            <person name="Gong S."/>
            <person name="Gao Y."/>
        </authorList>
    </citation>
    <scope>NUCLEOTIDE SEQUENCE</scope>
    <source>
        <strain evidence="1">MM-2020</strain>
        <tissue evidence="1">Muscle</tissue>
    </source>
</reference>
<dbReference type="Proteomes" id="UP000827986">
    <property type="component" value="Unassembled WGS sequence"/>
</dbReference>
<organism evidence="1 2">
    <name type="scientific">Mauremys mutica</name>
    <name type="common">yellowpond turtle</name>
    <dbReference type="NCBI Taxonomy" id="74926"/>
    <lineage>
        <taxon>Eukaryota</taxon>
        <taxon>Metazoa</taxon>
        <taxon>Chordata</taxon>
        <taxon>Craniata</taxon>
        <taxon>Vertebrata</taxon>
        <taxon>Euteleostomi</taxon>
        <taxon>Archelosauria</taxon>
        <taxon>Testudinata</taxon>
        <taxon>Testudines</taxon>
        <taxon>Cryptodira</taxon>
        <taxon>Durocryptodira</taxon>
        <taxon>Testudinoidea</taxon>
        <taxon>Geoemydidae</taxon>
        <taxon>Geoemydinae</taxon>
        <taxon>Mauremys</taxon>
    </lineage>
</organism>
<gene>
    <name evidence="1" type="ORF">KIL84_013083</name>
</gene>
<dbReference type="EMBL" id="JAHDVG010000464">
    <property type="protein sequence ID" value="KAH1185142.1"/>
    <property type="molecule type" value="Genomic_DNA"/>
</dbReference>
<name>A0A9D4B1Y5_9SAUR</name>
<dbReference type="AlphaFoldDB" id="A0A9D4B1Y5"/>
<accession>A0A9D4B1Y5</accession>
<comment type="caution">
    <text evidence="1">The sequence shown here is derived from an EMBL/GenBank/DDBJ whole genome shotgun (WGS) entry which is preliminary data.</text>
</comment>